<keyword evidence="3" id="KW-1185">Reference proteome</keyword>
<comment type="caution">
    <text evidence="2">The sequence shown here is derived from an EMBL/GenBank/DDBJ whole genome shotgun (WGS) entry which is preliminary data.</text>
</comment>
<accession>A0AAD4BFP3</accession>
<organism evidence="2 3">
    <name type="scientific">Boletus edulis BED1</name>
    <dbReference type="NCBI Taxonomy" id="1328754"/>
    <lineage>
        <taxon>Eukaryota</taxon>
        <taxon>Fungi</taxon>
        <taxon>Dikarya</taxon>
        <taxon>Basidiomycota</taxon>
        <taxon>Agaricomycotina</taxon>
        <taxon>Agaricomycetes</taxon>
        <taxon>Agaricomycetidae</taxon>
        <taxon>Boletales</taxon>
        <taxon>Boletineae</taxon>
        <taxon>Boletaceae</taxon>
        <taxon>Boletoideae</taxon>
        <taxon>Boletus</taxon>
    </lineage>
</organism>
<evidence type="ECO:0000256" key="1">
    <source>
        <dbReference type="SAM" id="MobiDB-lite"/>
    </source>
</evidence>
<reference evidence="2" key="2">
    <citation type="journal article" date="2020" name="Nat. Commun.">
        <title>Large-scale genome sequencing of mycorrhizal fungi provides insights into the early evolution of symbiotic traits.</title>
        <authorList>
            <person name="Miyauchi S."/>
            <person name="Kiss E."/>
            <person name="Kuo A."/>
            <person name="Drula E."/>
            <person name="Kohler A."/>
            <person name="Sanchez-Garcia M."/>
            <person name="Morin E."/>
            <person name="Andreopoulos B."/>
            <person name="Barry K.W."/>
            <person name="Bonito G."/>
            <person name="Buee M."/>
            <person name="Carver A."/>
            <person name="Chen C."/>
            <person name="Cichocki N."/>
            <person name="Clum A."/>
            <person name="Culley D."/>
            <person name="Crous P.W."/>
            <person name="Fauchery L."/>
            <person name="Girlanda M."/>
            <person name="Hayes R.D."/>
            <person name="Keri Z."/>
            <person name="LaButti K."/>
            <person name="Lipzen A."/>
            <person name="Lombard V."/>
            <person name="Magnuson J."/>
            <person name="Maillard F."/>
            <person name="Murat C."/>
            <person name="Nolan M."/>
            <person name="Ohm R.A."/>
            <person name="Pangilinan J."/>
            <person name="Pereira M.F."/>
            <person name="Perotto S."/>
            <person name="Peter M."/>
            <person name="Pfister S."/>
            <person name="Riley R."/>
            <person name="Sitrit Y."/>
            <person name="Stielow J.B."/>
            <person name="Szollosi G."/>
            <person name="Zifcakova L."/>
            <person name="Stursova M."/>
            <person name="Spatafora J.W."/>
            <person name="Tedersoo L."/>
            <person name="Vaario L.M."/>
            <person name="Yamada A."/>
            <person name="Yan M."/>
            <person name="Wang P."/>
            <person name="Xu J."/>
            <person name="Bruns T."/>
            <person name="Baldrian P."/>
            <person name="Vilgalys R."/>
            <person name="Dunand C."/>
            <person name="Henrissat B."/>
            <person name="Grigoriev I.V."/>
            <person name="Hibbett D."/>
            <person name="Nagy L.G."/>
            <person name="Martin F.M."/>
        </authorList>
    </citation>
    <scope>NUCLEOTIDE SEQUENCE</scope>
    <source>
        <strain evidence="2">BED1</strain>
    </source>
</reference>
<evidence type="ECO:0000313" key="2">
    <source>
        <dbReference type="EMBL" id="KAF8427984.1"/>
    </source>
</evidence>
<sequence>MISVSRRFRCAATSQTNALSISIARRILSYVSSSPLGRLSRALRTSLRVTHRSSVSIEHCTHRNLRTRTYMPSAFSHKTERISVLNPVSRSLSRWRASSSRVTCSSISADNLSAMSSMDTNGSSESTSTIVCKGRLETKSRT</sequence>
<protein>
    <submittedName>
        <fullName evidence="2">Uncharacterized protein</fullName>
    </submittedName>
</protein>
<dbReference type="EMBL" id="WHUW01000076">
    <property type="protein sequence ID" value="KAF8427984.1"/>
    <property type="molecule type" value="Genomic_DNA"/>
</dbReference>
<evidence type="ECO:0000313" key="3">
    <source>
        <dbReference type="Proteomes" id="UP001194468"/>
    </source>
</evidence>
<feature type="region of interest" description="Disordered" evidence="1">
    <location>
        <begin position="116"/>
        <end position="142"/>
    </location>
</feature>
<proteinExistence type="predicted"/>
<gene>
    <name evidence="2" type="ORF">L210DRAFT_3564664</name>
</gene>
<name>A0AAD4BFP3_BOLED</name>
<reference evidence="2" key="1">
    <citation type="submission" date="2019-10" db="EMBL/GenBank/DDBJ databases">
        <authorList>
            <consortium name="DOE Joint Genome Institute"/>
            <person name="Kuo A."/>
            <person name="Miyauchi S."/>
            <person name="Kiss E."/>
            <person name="Drula E."/>
            <person name="Kohler A."/>
            <person name="Sanchez-Garcia M."/>
            <person name="Andreopoulos B."/>
            <person name="Barry K.W."/>
            <person name="Bonito G."/>
            <person name="Buee M."/>
            <person name="Carver A."/>
            <person name="Chen C."/>
            <person name="Cichocki N."/>
            <person name="Clum A."/>
            <person name="Culley D."/>
            <person name="Crous P.W."/>
            <person name="Fauchery L."/>
            <person name="Girlanda M."/>
            <person name="Hayes R."/>
            <person name="Keri Z."/>
            <person name="LaButti K."/>
            <person name="Lipzen A."/>
            <person name="Lombard V."/>
            <person name="Magnuson J."/>
            <person name="Maillard F."/>
            <person name="Morin E."/>
            <person name="Murat C."/>
            <person name="Nolan M."/>
            <person name="Ohm R."/>
            <person name="Pangilinan J."/>
            <person name="Pereira M."/>
            <person name="Perotto S."/>
            <person name="Peter M."/>
            <person name="Riley R."/>
            <person name="Sitrit Y."/>
            <person name="Stielow B."/>
            <person name="Szollosi G."/>
            <person name="Zifcakova L."/>
            <person name="Stursova M."/>
            <person name="Spatafora J.W."/>
            <person name="Tedersoo L."/>
            <person name="Vaario L.-M."/>
            <person name="Yamada A."/>
            <person name="Yan M."/>
            <person name="Wang P."/>
            <person name="Xu J."/>
            <person name="Bruns T."/>
            <person name="Baldrian P."/>
            <person name="Vilgalys R."/>
            <person name="Henrissat B."/>
            <person name="Grigoriev I.V."/>
            <person name="Hibbett D."/>
            <person name="Nagy L.G."/>
            <person name="Martin F.M."/>
        </authorList>
    </citation>
    <scope>NUCLEOTIDE SEQUENCE</scope>
    <source>
        <strain evidence="2">BED1</strain>
    </source>
</reference>
<dbReference type="Proteomes" id="UP001194468">
    <property type="component" value="Unassembled WGS sequence"/>
</dbReference>
<dbReference type="AlphaFoldDB" id="A0AAD4BFP3"/>
<feature type="compositionally biased region" description="Polar residues" evidence="1">
    <location>
        <begin position="116"/>
        <end position="130"/>
    </location>
</feature>